<accession>A0ABT7HLB0</accession>
<feature type="transmembrane region" description="Helical" evidence="1">
    <location>
        <begin position="142"/>
        <end position="163"/>
    </location>
</feature>
<dbReference type="Proteomes" id="UP001225134">
    <property type="component" value="Unassembled WGS sequence"/>
</dbReference>
<feature type="transmembrane region" description="Helical" evidence="1">
    <location>
        <begin position="60"/>
        <end position="85"/>
    </location>
</feature>
<reference evidence="2 3" key="1">
    <citation type="submission" date="2023-06" db="EMBL/GenBank/DDBJ databases">
        <title>Antibody response to the Sneathia vaginalis cytopathogenic toxin A during pregnancy.</title>
        <authorList>
            <person name="Mccoy Z.T."/>
            <person name="Serrano M.G."/>
            <person name="Spaine K."/>
            <person name="Edwards D.J."/>
            <person name="Buck G.A."/>
            <person name="Jefferson K."/>
        </authorList>
    </citation>
    <scope>NUCLEOTIDE SEQUENCE [LARGE SCALE GENOMIC DNA]</scope>
    <source>
        <strain evidence="2 3">CCUG 42621</strain>
    </source>
</reference>
<feature type="transmembrane region" description="Helical" evidence="1">
    <location>
        <begin position="197"/>
        <end position="216"/>
    </location>
</feature>
<keyword evidence="1" id="KW-1133">Transmembrane helix</keyword>
<name>A0ABT7HLB0_9FUSO</name>
<dbReference type="PANTHER" id="PTHR36833">
    <property type="entry name" value="SLR0610 PROTEIN-RELATED"/>
    <property type="match status" value="1"/>
</dbReference>
<dbReference type="PANTHER" id="PTHR36833:SF2">
    <property type="entry name" value="SLR0610 PROTEIN"/>
    <property type="match status" value="1"/>
</dbReference>
<sequence length="257" mass="30161">MTFKVFKRLLKVSIKTTFDFRTTSIIMFIVSILFFCLEVLTCNVLFNYTDTIAGFNKYDYLNLIITQNIISNIYVGMFSVGYYKIINDVLYGKMDYVFVRPINSFLFYVFNGVDIKSFFTATLFILLQISMFVKNNTSILNIFMYIVFSILGIWYCTIFNLFIAMVSFYTDKATALFGVNEILEDIGKKPVKIYPKFVRIFLTYIIAYAYVFNAPINILQFKLDIKNAIIYILSCIILTKIVYMLWFKSIKRYKSSN</sequence>
<keyword evidence="1" id="KW-0812">Transmembrane</keyword>
<protein>
    <submittedName>
        <fullName evidence="2">ABC-2 family transporter protein</fullName>
    </submittedName>
</protein>
<evidence type="ECO:0000313" key="3">
    <source>
        <dbReference type="Proteomes" id="UP001225134"/>
    </source>
</evidence>
<dbReference type="RefSeq" id="WP_285153195.1">
    <property type="nucleotide sequence ID" value="NZ_JASSPP010000009.1"/>
</dbReference>
<keyword evidence="1" id="KW-0472">Membrane</keyword>
<proteinExistence type="predicted"/>
<dbReference type="EMBL" id="JASSPP010000009">
    <property type="protein sequence ID" value="MDK9580959.1"/>
    <property type="molecule type" value="Genomic_DNA"/>
</dbReference>
<evidence type="ECO:0000256" key="1">
    <source>
        <dbReference type="SAM" id="Phobius"/>
    </source>
</evidence>
<feature type="transmembrane region" description="Helical" evidence="1">
    <location>
        <begin position="228"/>
        <end position="247"/>
    </location>
</feature>
<dbReference type="Pfam" id="PF06182">
    <property type="entry name" value="ABC2_membrane_6"/>
    <property type="match status" value="1"/>
</dbReference>
<dbReference type="InterPro" id="IPR010390">
    <property type="entry name" value="ABC-2_transporter-like"/>
</dbReference>
<organism evidence="2 3">
    <name type="scientific">Sneathia sanguinegens</name>
    <dbReference type="NCBI Taxonomy" id="40543"/>
    <lineage>
        <taxon>Bacteria</taxon>
        <taxon>Fusobacteriati</taxon>
        <taxon>Fusobacteriota</taxon>
        <taxon>Fusobacteriia</taxon>
        <taxon>Fusobacteriales</taxon>
        <taxon>Leptotrichiaceae</taxon>
        <taxon>Sneathia</taxon>
    </lineage>
</organism>
<comment type="caution">
    <text evidence="2">The sequence shown here is derived from an EMBL/GenBank/DDBJ whole genome shotgun (WGS) entry which is preliminary data.</text>
</comment>
<feature type="transmembrane region" description="Helical" evidence="1">
    <location>
        <begin position="20"/>
        <end position="40"/>
    </location>
</feature>
<keyword evidence="3" id="KW-1185">Reference proteome</keyword>
<gene>
    <name evidence="2" type="ORF">QQA45_05530</name>
</gene>
<evidence type="ECO:0000313" key="2">
    <source>
        <dbReference type="EMBL" id="MDK9580959.1"/>
    </source>
</evidence>
<feature type="transmembrane region" description="Helical" evidence="1">
    <location>
        <begin position="105"/>
        <end position="130"/>
    </location>
</feature>